<dbReference type="SUPFAM" id="SSF64438">
    <property type="entry name" value="CNF1/YfiH-like putative cysteine hydrolases"/>
    <property type="match status" value="1"/>
</dbReference>
<dbReference type="Proteomes" id="UP000031433">
    <property type="component" value="Unassembled WGS sequence"/>
</dbReference>
<dbReference type="Gene3D" id="3.30.1330.200">
    <property type="match status" value="1"/>
</dbReference>
<dbReference type="InterPro" id="IPR038592">
    <property type="entry name" value="CheD-like_sf"/>
</dbReference>
<dbReference type="RefSeq" id="WP_039643123.1">
    <property type="nucleotide sequence ID" value="NZ_JXBL01000001.1"/>
</dbReference>
<keyword evidence="1 3" id="KW-0145">Chemotaxis</keyword>
<name>A0A0C1TKQ2_9BACT</name>
<dbReference type="GO" id="GO:0050568">
    <property type="term" value="F:protein-glutamine glutaminase activity"/>
    <property type="evidence" value="ECO:0007669"/>
    <property type="project" value="UniProtKB-UniRule"/>
</dbReference>
<gene>
    <name evidence="3" type="primary">cheD</name>
    <name evidence="4" type="ORF">SE37_01540</name>
</gene>
<evidence type="ECO:0000256" key="2">
    <source>
        <dbReference type="ARBA" id="ARBA00022801"/>
    </source>
</evidence>
<dbReference type="InterPro" id="IPR011324">
    <property type="entry name" value="Cytotoxic_necrot_fac-like_cat"/>
</dbReference>
<keyword evidence="5" id="KW-1185">Reference proteome</keyword>
<evidence type="ECO:0000256" key="1">
    <source>
        <dbReference type="ARBA" id="ARBA00022500"/>
    </source>
</evidence>
<accession>A0A0C1TKQ2</accession>
<proteinExistence type="inferred from homology"/>
<dbReference type="Pfam" id="PF03975">
    <property type="entry name" value="CheD"/>
    <property type="match status" value="1"/>
</dbReference>
<dbReference type="EC" id="3.5.1.44" evidence="3"/>
<evidence type="ECO:0000256" key="3">
    <source>
        <dbReference type="HAMAP-Rule" id="MF_01440"/>
    </source>
</evidence>
<dbReference type="InterPro" id="IPR005659">
    <property type="entry name" value="Chemorcpt_Glu_NH3ase_CheD"/>
</dbReference>
<dbReference type="PANTHER" id="PTHR35147:SF3">
    <property type="entry name" value="CHEMORECEPTOR GLUTAMINE DEAMIDASE CHED 1-RELATED"/>
    <property type="match status" value="1"/>
</dbReference>
<comment type="catalytic activity">
    <reaction evidence="3">
        <text>L-glutaminyl-[protein] + H2O = L-glutamyl-[protein] + NH4(+)</text>
        <dbReference type="Rhea" id="RHEA:16441"/>
        <dbReference type="Rhea" id="RHEA-COMP:10207"/>
        <dbReference type="Rhea" id="RHEA-COMP:10208"/>
        <dbReference type="ChEBI" id="CHEBI:15377"/>
        <dbReference type="ChEBI" id="CHEBI:28938"/>
        <dbReference type="ChEBI" id="CHEBI:29973"/>
        <dbReference type="ChEBI" id="CHEBI:30011"/>
        <dbReference type="EC" id="3.5.1.44"/>
    </reaction>
</comment>
<dbReference type="HAMAP" id="MF_01440">
    <property type="entry name" value="CheD"/>
    <property type="match status" value="1"/>
</dbReference>
<evidence type="ECO:0000313" key="5">
    <source>
        <dbReference type="Proteomes" id="UP000031433"/>
    </source>
</evidence>
<dbReference type="GO" id="GO:0006935">
    <property type="term" value="P:chemotaxis"/>
    <property type="evidence" value="ECO:0007669"/>
    <property type="project" value="UniProtKB-UniRule"/>
</dbReference>
<dbReference type="PANTHER" id="PTHR35147">
    <property type="entry name" value="CHEMORECEPTOR GLUTAMINE DEAMIDASE CHED-RELATED"/>
    <property type="match status" value="1"/>
</dbReference>
<reference evidence="4 5" key="1">
    <citation type="submission" date="2015-01" db="EMBL/GenBank/DDBJ databases">
        <title>Genome sequence of the anaerobic bacterium Geobacter soli GSS01, a dissimilatory Fe(III) reducer from soil.</title>
        <authorList>
            <person name="Yang G."/>
            <person name="Zhou S."/>
        </authorList>
    </citation>
    <scope>NUCLEOTIDE SEQUENCE [LARGE SCALE GENOMIC DNA]</scope>
    <source>
        <strain evidence="4 5">GSS01</strain>
    </source>
</reference>
<protein>
    <recommendedName>
        <fullName evidence="3">Probable chemoreceptor glutamine deamidase CheD</fullName>
        <ecNumber evidence="3">3.5.1.44</ecNumber>
    </recommendedName>
</protein>
<comment type="function">
    <text evidence="3">Probably deamidates glutamine residues to glutamate on methyl-accepting chemotaxis receptors (MCPs), playing an important role in chemotaxis.</text>
</comment>
<comment type="caution">
    <text evidence="4">The sequence shown here is derived from an EMBL/GenBank/DDBJ whole genome shotgun (WGS) entry which is preliminary data.</text>
</comment>
<evidence type="ECO:0000313" key="4">
    <source>
        <dbReference type="EMBL" id="KIE41404.1"/>
    </source>
</evidence>
<dbReference type="AlphaFoldDB" id="A0A0C1TKQ2"/>
<keyword evidence="2 3" id="KW-0378">Hydrolase</keyword>
<sequence length="201" mass="22446">MRHQRLEGRHIVRIAPGEYHVTTGGGVISTLLGSCVAACLFDPENGVAGMNHFLLSNRRYSRTMPFCFTEAGRYGIHSMELLINSLMRHGARRENLRAKAFGGASILVNRAEVGNFSCVGSVNARFVREFLANEGIPLLSADLEGERGRVIYFDTADFSVFVRKIRFQRSLVVAKRDRSVWEHGVRAHDEEPASVDLWLPG</sequence>
<dbReference type="PROSITE" id="PS51257">
    <property type="entry name" value="PROKAR_LIPOPROTEIN"/>
    <property type="match status" value="1"/>
</dbReference>
<organism evidence="4 5">
    <name type="scientific">Geobacter soli</name>
    <dbReference type="NCBI Taxonomy" id="1510391"/>
    <lineage>
        <taxon>Bacteria</taxon>
        <taxon>Pseudomonadati</taxon>
        <taxon>Thermodesulfobacteriota</taxon>
        <taxon>Desulfuromonadia</taxon>
        <taxon>Geobacterales</taxon>
        <taxon>Geobacteraceae</taxon>
        <taxon>Geobacter</taxon>
    </lineage>
</organism>
<dbReference type="EMBL" id="JXBL01000001">
    <property type="protein sequence ID" value="KIE41404.1"/>
    <property type="molecule type" value="Genomic_DNA"/>
</dbReference>
<dbReference type="CDD" id="cd16352">
    <property type="entry name" value="CheD"/>
    <property type="match status" value="1"/>
</dbReference>
<comment type="similarity">
    <text evidence="3">Belongs to the CheD family.</text>
</comment>